<sequence>MAQVGGAAGCAVGEALCRQRDAAGLGDAEGFRNGHRRRRLAHGYDKTPRNPVVTLPRRAYIVDL</sequence>
<protein>
    <submittedName>
        <fullName evidence="1">Uncharacterized protein</fullName>
    </submittedName>
</protein>
<comment type="caution">
    <text evidence="1">The sequence shown here is derived from an EMBL/GenBank/DDBJ whole genome shotgun (WGS) entry which is preliminary data.</text>
</comment>
<evidence type="ECO:0000313" key="2">
    <source>
        <dbReference type="Proteomes" id="UP000680865"/>
    </source>
</evidence>
<gene>
    <name evidence="1" type="ORF">Aco04nite_70550</name>
</gene>
<dbReference type="AlphaFoldDB" id="A0A919SYJ6"/>
<proteinExistence type="predicted"/>
<keyword evidence="2" id="KW-1185">Reference proteome</keyword>
<accession>A0A919SYJ6</accession>
<evidence type="ECO:0000313" key="1">
    <source>
        <dbReference type="EMBL" id="GIM80399.1"/>
    </source>
</evidence>
<organism evidence="1 2">
    <name type="scientific">Winogradskya consettensis</name>
    <dbReference type="NCBI Taxonomy" id="113560"/>
    <lineage>
        <taxon>Bacteria</taxon>
        <taxon>Bacillati</taxon>
        <taxon>Actinomycetota</taxon>
        <taxon>Actinomycetes</taxon>
        <taxon>Micromonosporales</taxon>
        <taxon>Micromonosporaceae</taxon>
        <taxon>Winogradskya</taxon>
    </lineage>
</organism>
<dbReference type="Proteomes" id="UP000680865">
    <property type="component" value="Unassembled WGS sequence"/>
</dbReference>
<name>A0A919SYJ6_9ACTN</name>
<dbReference type="EMBL" id="BOQP01000042">
    <property type="protein sequence ID" value="GIM80399.1"/>
    <property type="molecule type" value="Genomic_DNA"/>
</dbReference>
<reference evidence="1" key="1">
    <citation type="submission" date="2021-03" db="EMBL/GenBank/DDBJ databases">
        <title>Whole genome shotgun sequence of Actinoplanes consettensis NBRC 14913.</title>
        <authorList>
            <person name="Komaki H."/>
            <person name="Tamura T."/>
        </authorList>
    </citation>
    <scope>NUCLEOTIDE SEQUENCE</scope>
    <source>
        <strain evidence="1">NBRC 14913</strain>
    </source>
</reference>